<dbReference type="InterPro" id="IPR011333">
    <property type="entry name" value="SKP1/BTB/POZ_sf"/>
</dbReference>
<evidence type="ECO:0000313" key="1">
    <source>
        <dbReference type="EMBL" id="CAE7465367.1"/>
    </source>
</evidence>
<evidence type="ECO:0008006" key="3">
    <source>
        <dbReference type="Google" id="ProtNLM"/>
    </source>
</evidence>
<keyword evidence="2" id="KW-1185">Reference proteome</keyword>
<accession>A0A812S3B2</accession>
<dbReference type="AlphaFoldDB" id="A0A812S3B2"/>
<gene>
    <name evidence="1" type="ORF">SNEC2469_LOCUS13068</name>
</gene>
<sequence length="352" mass="38898">MAVPSVPEAAESDPRLTDGATLTWHSAEVFVEDPSLGWRNGTKVISKWRALPHGWRFQLVIWPNGSGPEDEGFVSAMFCLSNHLMQGKESIIPDLQQVRWLTKDNATLASTTQRFVKSNSSKSELQVCCGGRALVSHTTIRQKKWVAGGKLRIVGEAAFLSVNFPSPDVPAELLSKEPEFVTFLLADGSKLHFDKRLVVERSKHFASMLSSETWVEGRTNVIDLRSNEQADVASMQAVLCLFMSQHFHAACNDELAFSVRKLADQFCLDDLVQEVETELLPRVSKDNVLQFLGKVLGSGGVLEARCLEMVKANACELLEKQGSVLDEIVDDNPALTKFLMRVLLNAARAAKS</sequence>
<reference evidence="1" key="1">
    <citation type="submission" date="2021-02" db="EMBL/GenBank/DDBJ databases">
        <authorList>
            <person name="Dougan E. K."/>
            <person name="Rhodes N."/>
            <person name="Thang M."/>
            <person name="Chan C."/>
        </authorList>
    </citation>
    <scope>NUCLEOTIDE SEQUENCE</scope>
</reference>
<protein>
    <recommendedName>
        <fullName evidence="3">BTB domain-containing protein</fullName>
    </recommendedName>
</protein>
<evidence type="ECO:0000313" key="2">
    <source>
        <dbReference type="Proteomes" id="UP000601435"/>
    </source>
</evidence>
<dbReference type="Gene3D" id="3.30.710.10">
    <property type="entry name" value="Potassium Channel Kv1.1, Chain A"/>
    <property type="match status" value="1"/>
</dbReference>
<name>A0A812S3B2_9DINO</name>
<dbReference type="OrthoDB" id="427707at2759"/>
<dbReference type="EMBL" id="CAJNJA010020816">
    <property type="protein sequence ID" value="CAE7465367.1"/>
    <property type="molecule type" value="Genomic_DNA"/>
</dbReference>
<comment type="caution">
    <text evidence="1">The sequence shown here is derived from an EMBL/GenBank/DDBJ whole genome shotgun (WGS) entry which is preliminary data.</text>
</comment>
<dbReference type="Proteomes" id="UP000601435">
    <property type="component" value="Unassembled WGS sequence"/>
</dbReference>
<proteinExistence type="predicted"/>
<organism evidence="1 2">
    <name type="scientific">Symbiodinium necroappetens</name>
    <dbReference type="NCBI Taxonomy" id="1628268"/>
    <lineage>
        <taxon>Eukaryota</taxon>
        <taxon>Sar</taxon>
        <taxon>Alveolata</taxon>
        <taxon>Dinophyceae</taxon>
        <taxon>Suessiales</taxon>
        <taxon>Symbiodiniaceae</taxon>
        <taxon>Symbiodinium</taxon>
    </lineage>
</organism>